<name>A0A165BW97_9APHY</name>
<dbReference type="STRING" id="1314785.A0A165BW97"/>
<dbReference type="Proteomes" id="UP000076871">
    <property type="component" value="Unassembled WGS sequence"/>
</dbReference>
<reference evidence="1 2" key="1">
    <citation type="journal article" date="2016" name="Mol. Biol. Evol.">
        <title>Comparative Genomics of Early-Diverging Mushroom-Forming Fungi Provides Insights into the Origins of Lignocellulose Decay Capabilities.</title>
        <authorList>
            <person name="Nagy L.G."/>
            <person name="Riley R."/>
            <person name="Tritt A."/>
            <person name="Adam C."/>
            <person name="Daum C."/>
            <person name="Floudas D."/>
            <person name="Sun H."/>
            <person name="Yadav J.S."/>
            <person name="Pangilinan J."/>
            <person name="Larsson K.H."/>
            <person name="Matsuura K."/>
            <person name="Barry K."/>
            <person name="Labutti K."/>
            <person name="Kuo R."/>
            <person name="Ohm R.A."/>
            <person name="Bhattacharya S.S."/>
            <person name="Shirouzu T."/>
            <person name="Yoshinaga Y."/>
            <person name="Martin F.M."/>
            <person name="Grigoriev I.V."/>
            <person name="Hibbett D.S."/>
        </authorList>
    </citation>
    <scope>NUCLEOTIDE SEQUENCE [LARGE SCALE GENOMIC DNA]</scope>
    <source>
        <strain evidence="1 2">93-53</strain>
    </source>
</reference>
<organism evidence="1 2">
    <name type="scientific">Laetiporus sulphureus 93-53</name>
    <dbReference type="NCBI Taxonomy" id="1314785"/>
    <lineage>
        <taxon>Eukaryota</taxon>
        <taxon>Fungi</taxon>
        <taxon>Dikarya</taxon>
        <taxon>Basidiomycota</taxon>
        <taxon>Agaricomycotina</taxon>
        <taxon>Agaricomycetes</taxon>
        <taxon>Polyporales</taxon>
        <taxon>Laetiporus</taxon>
    </lineage>
</organism>
<keyword evidence="2" id="KW-1185">Reference proteome</keyword>
<accession>A0A165BW97</accession>
<dbReference type="SUPFAM" id="SSF52540">
    <property type="entry name" value="P-loop containing nucleoside triphosphate hydrolases"/>
    <property type="match status" value="1"/>
</dbReference>
<dbReference type="RefSeq" id="XP_040759506.1">
    <property type="nucleotide sequence ID" value="XM_040913967.1"/>
</dbReference>
<proteinExistence type="predicted"/>
<gene>
    <name evidence="1" type="ORF">LAESUDRAFT_795570</name>
</gene>
<dbReference type="InParanoid" id="A0A165BW97"/>
<evidence type="ECO:0000313" key="1">
    <source>
        <dbReference type="EMBL" id="KZT01766.1"/>
    </source>
</evidence>
<dbReference type="Gene3D" id="1.20.58.60">
    <property type="match status" value="1"/>
</dbReference>
<evidence type="ECO:0000313" key="2">
    <source>
        <dbReference type="Proteomes" id="UP000076871"/>
    </source>
</evidence>
<dbReference type="AlphaFoldDB" id="A0A165BW97"/>
<dbReference type="GeneID" id="63830995"/>
<dbReference type="OrthoDB" id="6108017at2759"/>
<dbReference type="EMBL" id="KV427660">
    <property type="protein sequence ID" value="KZT01766.1"/>
    <property type="molecule type" value="Genomic_DNA"/>
</dbReference>
<sequence length="187" mass="21082">MLHLPLPVSRCQLLAADFVVLMRRAQPLRDLATLTTRPHLLRFTAHIVDWVVGHNEHDSGFLKTLLAAGKGASADALAAGVFVEIVGSVAPYSRALAEIVDYYLEESRKQELRYEVLTPGVIPRGYMDGRKACLRMVDALELDKANFKIGTSKIFFKAGVLTELEERRDQMIKYRMEWATVSQKHKN</sequence>
<protein>
    <submittedName>
        <fullName evidence="1">Uncharacterized protein</fullName>
    </submittedName>
</protein>
<dbReference type="InterPro" id="IPR027417">
    <property type="entry name" value="P-loop_NTPase"/>
</dbReference>